<gene>
    <name evidence="1" type="ORF">OWV82_003886</name>
</gene>
<dbReference type="Proteomes" id="UP001164539">
    <property type="component" value="Chromosome 2"/>
</dbReference>
<accession>A0ACC1YMN5</accession>
<evidence type="ECO:0000313" key="1">
    <source>
        <dbReference type="EMBL" id="KAJ4724955.1"/>
    </source>
</evidence>
<proteinExistence type="predicted"/>
<comment type="caution">
    <text evidence="1">The sequence shown here is derived from an EMBL/GenBank/DDBJ whole genome shotgun (WGS) entry which is preliminary data.</text>
</comment>
<name>A0ACC1YMN5_MELAZ</name>
<organism evidence="1 2">
    <name type="scientific">Melia azedarach</name>
    <name type="common">Chinaberry tree</name>
    <dbReference type="NCBI Taxonomy" id="155640"/>
    <lineage>
        <taxon>Eukaryota</taxon>
        <taxon>Viridiplantae</taxon>
        <taxon>Streptophyta</taxon>
        <taxon>Embryophyta</taxon>
        <taxon>Tracheophyta</taxon>
        <taxon>Spermatophyta</taxon>
        <taxon>Magnoliopsida</taxon>
        <taxon>eudicotyledons</taxon>
        <taxon>Gunneridae</taxon>
        <taxon>Pentapetalae</taxon>
        <taxon>rosids</taxon>
        <taxon>malvids</taxon>
        <taxon>Sapindales</taxon>
        <taxon>Meliaceae</taxon>
        <taxon>Melia</taxon>
    </lineage>
</organism>
<dbReference type="EMBL" id="CM051395">
    <property type="protein sequence ID" value="KAJ4724955.1"/>
    <property type="molecule type" value="Genomic_DNA"/>
</dbReference>
<reference evidence="1 2" key="1">
    <citation type="journal article" date="2023" name="Science">
        <title>Complex scaffold remodeling in plant triterpene biosynthesis.</title>
        <authorList>
            <person name="De La Pena R."/>
            <person name="Hodgson H."/>
            <person name="Liu J.C."/>
            <person name="Stephenson M.J."/>
            <person name="Martin A.C."/>
            <person name="Owen C."/>
            <person name="Harkess A."/>
            <person name="Leebens-Mack J."/>
            <person name="Jimenez L.E."/>
            <person name="Osbourn A."/>
            <person name="Sattely E.S."/>
        </authorList>
    </citation>
    <scope>NUCLEOTIDE SEQUENCE [LARGE SCALE GENOMIC DNA]</scope>
    <source>
        <strain evidence="2">cv. JPN11</strain>
        <tissue evidence="1">Leaf</tissue>
    </source>
</reference>
<keyword evidence="2" id="KW-1185">Reference proteome</keyword>
<evidence type="ECO:0000313" key="2">
    <source>
        <dbReference type="Proteomes" id="UP001164539"/>
    </source>
</evidence>
<sequence>MSEQETSTQLSSASLLARKGKRPSSAGPPIDVGSNTDMAKPRDPIQRTRGIKSTPKSEALIALQDSSSSRDSSNNIALDDSPPSTATATPFFLDHHPSTFIDSDLAQMREDFGILESIILTLLQLSFKPIAPDPGEIALSRRYLELNLRLPIQPCLVKVLSGVELAPMQLNATS</sequence>
<protein>
    <submittedName>
        <fullName evidence="1">Uncharacterized protein</fullName>
    </submittedName>
</protein>